<protein>
    <submittedName>
        <fullName evidence="1">Uncharacterized protein</fullName>
    </submittedName>
</protein>
<gene>
    <name evidence="1" type="primary">Acey_s0027.g1623</name>
    <name evidence="1" type="ORF">Y032_0027g1623</name>
</gene>
<evidence type="ECO:0000313" key="2">
    <source>
        <dbReference type="Proteomes" id="UP000024635"/>
    </source>
</evidence>
<evidence type="ECO:0000313" key="1">
    <source>
        <dbReference type="EMBL" id="EYC18628.1"/>
    </source>
</evidence>
<sequence length="141" mass="16341">MQYSSWTHSLCDICNNQIHEVPFNGALALFQDLISLRHAQEVPELESAWTADGISARNHSQWLDRPKDKKMCAKHVVRIGAACFIEVTQADKLIIARPRKSIRRRFFVYRAGTDYERLSKKQFIPSKLSSFERLLNSYLKS</sequence>
<keyword evidence="2" id="KW-1185">Reference proteome</keyword>
<organism evidence="1 2">
    <name type="scientific">Ancylostoma ceylanicum</name>
    <dbReference type="NCBI Taxonomy" id="53326"/>
    <lineage>
        <taxon>Eukaryota</taxon>
        <taxon>Metazoa</taxon>
        <taxon>Ecdysozoa</taxon>
        <taxon>Nematoda</taxon>
        <taxon>Chromadorea</taxon>
        <taxon>Rhabditida</taxon>
        <taxon>Rhabditina</taxon>
        <taxon>Rhabditomorpha</taxon>
        <taxon>Strongyloidea</taxon>
        <taxon>Ancylostomatidae</taxon>
        <taxon>Ancylostomatinae</taxon>
        <taxon>Ancylostoma</taxon>
    </lineage>
</organism>
<proteinExistence type="predicted"/>
<dbReference type="Proteomes" id="UP000024635">
    <property type="component" value="Unassembled WGS sequence"/>
</dbReference>
<dbReference type="EMBL" id="JARK01001363">
    <property type="protein sequence ID" value="EYC18628.1"/>
    <property type="molecule type" value="Genomic_DNA"/>
</dbReference>
<name>A0A016UW02_9BILA</name>
<comment type="caution">
    <text evidence="1">The sequence shown here is derived from an EMBL/GenBank/DDBJ whole genome shotgun (WGS) entry which is preliminary data.</text>
</comment>
<reference evidence="2" key="1">
    <citation type="journal article" date="2015" name="Nat. Genet.">
        <title>The genome and transcriptome of the zoonotic hookworm Ancylostoma ceylanicum identify infection-specific gene families.</title>
        <authorList>
            <person name="Schwarz E.M."/>
            <person name="Hu Y."/>
            <person name="Antoshechkin I."/>
            <person name="Miller M.M."/>
            <person name="Sternberg P.W."/>
            <person name="Aroian R.V."/>
        </authorList>
    </citation>
    <scope>NUCLEOTIDE SEQUENCE</scope>
    <source>
        <strain evidence="2">HY135</strain>
    </source>
</reference>
<accession>A0A016UW02</accession>
<dbReference type="AlphaFoldDB" id="A0A016UW02"/>